<protein>
    <recommendedName>
        <fullName evidence="1">Dual OB-containing domain-containing protein</fullName>
    </recommendedName>
</protein>
<dbReference type="Pfam" id="PF22557">
    <property type="entry name" value="DuOB"/>
    <property type="match status" value="1"/>
</dbReference>
<evidence type="ECO:0000259" key="1">
    <source>
        <dbReference type="Pfam" id="PF22557"/>
    </source>
</evidence>
<dbReference type="HOGENOM" id="CLU_1273575_0_0_1"/>
<proteinExistence type="predicted"/>
<dbReference type="Proteomes" id="UP000001593">
    <property type="component" value="Unassembled WGS sequence"/>
</dbReference>
<dbReference type="EMBL" id="DS469690">
    <property type="protein sequence ID" value="EDO35716.1"/>
    <property type="molecule type" value="Genomic_DNA"/>
</dbReference>
<dbReference type="InParanoid" id="A7SKQ0"/>
<accession>A7SKQ0</accession>
<reference evidence="2 3" key="1">
    <citation type="journal article" date="2007" name="Science">
        <title>Sea anemone genome reveals ancestral eumetazoan gene repertoire and genomic organization.</title>
        <authorList>
            <person name="Putnam N.H."/>
            <person name="Srivastava M."/>
            <person name="Hellsten U."/>
            <person name="Dirks B."/>
            <person name="Chapman J."/>
            <person name="Salamov A."/>
            <person name="Terry A."/>
            <person name="Shapiro H."/>
            <person name="Lindquist E."/>
            <person name="Kapitonov V.V."/>
            <person name="Jurka J."/>
            <person name="Genikhovich G."/>
            <person name="Grigoriev I.V."/>
            <person name="Lucas S.M."/>
            <person name="Steele R.E."/>
            <person name="Finnerty J.R."/>
            <person name="Technau U."/>
            <person name="Martindale M.Q."/>
            <person name="Rokhsar D.S."/>
        </authorList>
    </citation>
    <scope>NUCLEOTIDE SEQUENCE [LARGE SCALE GENOMIC DNA]</scope>
    <source>
        <strain evidence="3">CH2 X CH6</strain>
    </source>
</reference>
<evidence type="ECO:0000313" key="3">
    <source>
        <dbReference type="Proteomes" id="UP000001593"/>
    </source>
</evidence>
<keyword evidence="3" id="KW-1185">Reference proteome</keyword>
<dbReference type="STRING" id="45351.A7SKQ0"/>
<name>A7SKQ0_NEMVE</name>
<evidence type="ECO:0000313" key="2">
    <source>
        <dbReference type="EMBL" id="EDO35716.1"/>
    </source>
</evidence>
<dbReference type="InterPro" id="IPR054335">
    <property type="entry name" value="DuOB_dom"/>
</dbReference>
<feature type="domain" description="Dual OB-containing" evidence="1">
    <location>
        <begin position="16"/>
        <end position="211"/>
    </location>
</feature>
<sequence>MHLNVLLRLIMPGDHRIVLIAKTDFGDGYCYLGWDIREKKICRPIPDRSDGYYSWHFKHEYDVGKAYEFTSKDIAQNWYPKTPEDIGVSGKMSIIEENPMPNMFAELEAIAKNSVEEIWPNIIEDFTFVRQDKNTNHNSTGILKCRRDNLHYYKYSEHGVGKERMFLKNNKKYNFPLQVIDHNLGDIPEKEDVLVVLGLARPLQGKCYIMAIGLLTP</sequence>
<gene>
    <name evidence="2" type="ORF">NEMVEDRAFT_v1g245911</name>
</gene>
<dbReference type="AlphaFoldDB" id="A7SKQ0"/>
<organism evidence="2 3">
    <name type="scientific">Nematostella vectensis</name>
    <name type="common">Starlet sea anemone</name>
    <dbReference type="NCBI Taxonomy" id="45351"/>
    <lineage>
        <taxon>Eukaryota</taxon>
        <taxon>Metazoa</taxon>
        <taxon>Cnidaria</taxon>
        <taxon>Anthozoa</taxon>
        <taxon>Hexacorallia</taxon>
        <taxon>Actiniaria</taxon>
        <taxon>Edwardsiidae</taxon>
        <taxon>Nematostella</taxon>
    </lineage>
</organism>
<dbReference type="OMA" id="NGEYFHE"/>